<evidence type="ECO:0000256" key="2">
    <source>
        <dbReference type="ARBA" id="ARBA00022676"/>
    </source>
</evidence>
<dbReference type="AlphaFoldDB" id="A0A1S8B9Y5"/>
<comment type="similarity">
    <text evidence="1">Belongs to the glycosyltransferase 25 family.</text>
</comment>
<dbReference type="OrthoDB" id="47375at2759"/>
<sequence>FQKIFVINLPSRTDLRDSMSLAAALTGLDIEYVDGVTEVDEKALPPGATETNLAKGSLYAWRAHMNVLRMIVEQDLSSALILENDVDWDIRLKTQTRAFAQASQLLLQPLLGTQSQYLDPSYPAPILPGEAPSNIDVRRFAGSTAPATTSPYGDLARWDVLWLGHCGTRFPRASDANTLLARAVIADDATVPEQQHLDVENGGWNLLTEYPAHTRVVHRARGNTCTLAYGVTRGGARRALWEMGVRNLTGTMDMMLRGLCDGSEEGREGAMLECLSVQPQVFGHHRRAGDRRGESDINEREGWNDRAYTKNVRWSTRLNFERLLEGRTDYVDLFRDGEARVEFRE</sequence>
<dbReference type="EMBL" id="MSZU01000095">
    <property type="protein sequence ID" value="OMP84347.1"/>
    <property type="molecule type" value="Genomic_DNA"/>
</dbReference>
<dbReference type="PANTHER" id="PTHR10730:SF53">
    <property type="entry name" value="GLYCOSYLTRANSFERASE 25 FAMILY MEMBER"/>
    <property type="match status" value="1"/>
</dbReference>
<organism evidence="4 5">
    <name type="scientific">Diplodia seriata</name>
    <dbReference type="NCBI Taxonomy" id="420778"/>
    <lineage>
        <taxon>Eukaryota</taxon>
        <taxon>Fungi</taxon>
        <taxon>Dikarya</taxon>
        <taxon>Ascomycota</taxon>
        <taxon>Pezizomycotina</taxon>
        <taxon>Dothideomycetes</taxon>
        <taxon>Dothideomycetes incertae sedis</taxon>
        <taxon>Botryosphaeriales</taxon>
        <taxon>Botryosphaeriaceae</taxon>
        <taxon>Diplodia</taxon>
    </lineage>
</organism>
<evidence type="ECO:0000313" key="5">
    <source>
        <dbReference type="Proteomes" id="UP000190776"/>
    </source>
</evidence>
<feature type="non-terminal residue" evidence="4">
    <location>
        <position position="1"/>
    </location>
</feature>
<name>A0A1S8B9Y5_9PEZI</name>
<evidence type="ECO:0008006" key="6">
    <source>
        <dbReference type="Google" id="ProtNLM"/>
    </source>
</evidence>
<reference evidence="4 5" key="1">
    <citation type="submission" date="2017-01" db="EMBL/GenBank/DDBJ databases">
        <title>Draft genome sequence of Diplodia seriata F98.1, a fungal species involved in grapevine trunk diseases.</title>
        <authorList>
            <person name="Robert-Siegwald G."/>
            <person name="Vallet J."/>
            <person name="Abou-Mansour E."/>
            <person name="Xu J."/>
            <person name="Rey P."/>
            <person name="Bertsch C."/>
            <person name="Rego C."/>
            <person name="Larignon P."/>
            <person name="Fontaine F."/>
            <person name="Lebrun M.-H."/>
        </authorList>
    </citation>
    <scope>NUCLEOTIDE SEQUENCE [LARGE SCALE GENOMIC DNA]</scope>
    <source>
        <strain evidence="4 5">F98.1</strain>
    </source>
</reference>
<dbReference type="InterPro" id="IPR002654">
    <property type="entry name" value="Glyco_trans_25"/>
</dbReference>
<accession>A0A1S8B9Y5</accession>
<proteinExistence type="inferred from homology"/>
<evidence type="ECO:0000313" key="4">
    <source>
        <dbReference type="EMBL" id="OMP84347.1"/>
    </source>
</evidence>
<protein>
    <recommendedName>
        <fullName evidence="6">Procollagen galactosyltransferase 1</fullName>
    </recommendedName>
</protein>
<dbReference type="PANTHER" id="PTHR10730">
    <property type="entry name" value="PROCOLLAGEN-LYSINE,2-OXOGLUTARATE 5-DIOXYGENASE/GLYCOSYLTRANSFERASE 25 FAMILY MEMBER"/>
    <property type="match status" value="1"/>
</dbReference>
<keyword evidence="2" id="KW-0328">Glycosyltransferase</keyword>
<comment type="caution">
    <text evidence="4">The sequence shown here is derived from an EMBL/GenBank/DDBJ whole genome shotgun (WGS) entry which is preliminary data.</text>
</comment>
<evidence type="ECO:0000256" key="3">
    <source>
        <dbReference type="ARBA" id="ARBA00022679"/>
    </source>
</evidence>
<keyword evidence="3" id="KW-0808">Transferase</keyword>
<gene>
    <name evidence="4" type="ORF">BK809_0000354</name>
</gene>
<dbReference type="InterPro" id="IPR050757">
    <property type="entry name" value="Collagen_mod_GT25"/>
</dbReference>
<evidence type="ECO:0000256" key="1">
    <source>
        <dbReference type="ARBA" id="ARBA00006721"/>
    </source>
</evidence>
<dbReference type="CDD" id="cd06532">
    <property type="entry name" value="Glyco_transf_25"/>
    <property type="match status" value="1"/>
</dbReference>
<dbReference type="Proteomes" id="UP000190776">
    <property type="component" value="Unassembled WGS sequence"/>
</dbReference>
<dbReference type="STRING" id="420778.A0A1S8B9Y5"/>
<dbReference type="GO" id="GO:0016740">
    <property type="term" value="F:transferase activity"/>
    <property type="evidence" value="ECO:0007669"/>
    <property type="project" value="UniProtKB-KW"/>
</dbReference>